<evidence type="ECO:0000313" key="13">
    <source>
        <dbReference type="Proteomes" id="UP000824890"/>
    </source>
</evidence>
<evidence type="ECO:0000256" key="11">
    <source>
        <dbReference type="SAM" id="Phobius"/>
    </source>
</evidence>
<evidence type="ECO:0000256" key="2">
    <source>
        <dbReference type="ARBA" id="ARBA00010794"/>
    </source>
</evidence>
<evidence type="ECO:0000256" key="1">
    <source>
        <dbReference type="ARBA" id="ARBA00004508"/>
    </source>
</evidence>
<gene>
    <name evidence="12" type="ORF">HID58_051194</name>
</gene>
<feature type="transmembrane region" description="Helical" evidence="11">
    <location>
        <begin position="534"/>
        <end position="551"/>
    </location>
</feature>
<dbReference type="InterPro" id="IPR039606">
    <property type="entry name" value="Phytol/farnesol_kinase"/>
</dbReference>
<sequence>MYTKSFSLILSSPLIVDSPSSSSSSSSSLAVPCFFSPTSLKPSSASLPATYFHRYSHPRSLKSSLAALMFPENSVLSDVCATGISGVVAFSCLGFWGEIGKRGIFDQYVLSDLGLKQNRKLIRKLVHINIGLVFILCWPLFSSGLQGALFASLIPGLNIIRMLLLGLGVYQDEGTIKSMSRHGDRRELLKGPLYYALSITSACIFYWKTSPSIAVVCNLCAGDGMADIVGRRLGTEKLPYNRNKSVAGSIGMAISGFSASVAYMYYFASFGYIERSGWGMILRFFIISIASAFVESLPISTDIDDNLTVSLTSALVDQQAVMFQENSVLSDVCATGISGVVAFSCLGFWGEIGKRGIFDQYVLSDLGLKQNIKLIRKLVHINIGLVFTLCWPLFSSGLQGALFASLIIGVNIIRMLLLGLGVYQDEGTIKSMSRHGDRRELLKGPLYYAIAITLACIFYWKTSPIAIAVVCNLCAGDGMADIVGRRLGTKKLPYNRNKTIAGSIGMAIAGFSASVAYMYYFASFGYIENSGWDMIPRFFIISIASALVESLPISTAIDDNLTVSLTSALLGTLLF</sequence>
<keyword evidence="7" id="KW-0418">Kinase</keyword>
<feature type="transmembrane region" description="Helical" evidence="11">
    <location>
        <begin position="75"/>
        <end position="96"/>
    </location>
</feature>
<keyword evidence="4" id="KW-0934">Plastid</keyword>
<comment type="similarity">
    <text evidence="2">Belongs to the polyprenol kinase family.</text>
</comment>
<evidence type="ECO:0000256" key="6">
    <source>
        <dbReference type="ARBA" id="ARBA00022692"/>
    </source>
</evidence>
<dbReference type="EMBL" id="JAGKQM010000013">
    <property type="protein sequence ID" value="KAH0888765.1"/>
    <property type="molecule type" value="Genomic_DNA"/>
</dbReference>
<evidence type="ECO:0000256" key="4">
    <source>
        <dbReference type="ARBA" id="ARBA00022640"/>
    </source>
</evidence>
<reference evidence="12 13" key="1">
    <citation type="submission" date="2021-05" db="EMBL/GenBank/DDBJ databases">
        <title>Genome Assembly of Synthetic Allotetraploid Brassica napus Reveals Homoeologous Exchanges between Subgenomes.</title>
        <authorList>
            <person name="Davis J.T."/>
        </authorList>
    </citation>
    <scope>NUCLEOTIDE SEQUENCE [LARGE SCALE GENOMIC DNA]</scope>
    <source>
        <strain evidence="13">cv. Da-Ae</strain>
        <tissue evidence="12">Seedling</tissue>
    </source>
</reference>
<evidence type="ECO:0000256" key="8">
    <source>
        <dbReference type="ARBA" id="ARBA00022946"/>
    </source>
</evidence>
<keyword evidence="5" id="KW-0808">Transferase</keyword>
<keyword evidence="13" id="KW-1185">Reference proteome</keyword>
<keyword evidence="6 11" id="KW-0812">Transmembrane</keyword>
<evidence type="ECO:0000313" key="12">
    <source>
        <dbReference type="EMBL" id="KAH0888765.1"/>
    </source>
</evidence>
<proteinExistence type="inferred from homology"/>
<feature type="transmembrane region" description="Helical" evidence="11">
    <location>
        <begin position="378"/>
        <end position="394"/>
    </location>
</feature>
<comment type="subcellular location">
    <subcellularLocation>
        <location evidence="1">Plastid</location>
        <location evidence="1">Chloroplast membrane</location>
        <topology evidence="1">Multi-pass membrane protein</topology>
    </subcellularLocation>
</comment>
<keyword evidence="3" id="KW-0150">Chloroplast</keyword>
<evidence type="ECO:0000256" key="3">
    <source>
        <dbReference type="ARBA" id="ARBA00022528"/>
    </source>
</evidence>
<evidence type="ECO:0000256" key="7">
    <source>
        <dbReference type="ARBA" id="ARBA00022777"/>
    </source>
</evidence>
<feature type="transmembrane region" description="Helical" evidence="11">
    <location>
        <begin position="400"/>
        <end position="423"/>
    </location>
</feature>
<accession>A0ABQ8A8B2</accession>
<dbReference type="Proteomes" id="UP000824890">
    <property type="component" value="Unassembled WGS sequence"/>
</dbReference>
<feature type="transmembrane region" description="Helical" evidence="11">
    <location>
        <begin position="125"/>
        <end position="141"/>
    </location>
</feature>
<feature type="transmembrane region" description="Helical" evidence="11">
    <location>
        <begin position="280"/>
        <end position="299"/>
    </location>
</feature>
<dbReference type="PANTHER" id="PTHR32523:SF13">
    <property type="entry name" value="PHYTOL KINASE 2, CHLOROPLASTIC"/>
    <property type="match status" value="1"/>
</dbReference>
<keyword evidence="8" id="KW-0809">Transit peptide</keyword>
<comment type="caution">
    <text evidence="12">The sequence shown here is derived from an EMBL/GenBank/DDBJ whole genome shotgun (WGS) entry which is preliminary data.</text>
</comment>
<protein>
    <submittedName>
        <fullName evidence="12">Uncharacterized protein</fullName>
    </submittedName>
</protein>
<feature type="transmembrane region" description="Helical" evidence="11">
    <location>
        <begin position="444"/>
        <end position="460"/>
    </location>
</feature>
<feature type="transmembrane region" description="Helical" evidence="11">
    <location>
        <begin position="246"/>
        <end position="268"/>
    </location>
</feature>
<feature type="transmembrane region" description="Helical" evidence="11">
    <location>
        <begin position="147"/>
        <end position="170"/>
    </location>
</feature>
<feature type="transmembrane region" description="Helical" evidence="11">
    <location>
        <begin position="500"/>
        <end position="522"/>
    </location>
</feature>
<organism evidence="12 13">
    <name type="scientific">Brassica napus</name>
    <name type="common">Rape</name>
    <dbReference type="NCBI Taxonomy" id="3708"/>
    <lineage>
        <taxon>Eukaryota</taxon>
        <taxon>Viridiplantae</taxon>
        <taxon>Streptophyta</taxon>
        <taxon>Embryophyta</taxon>
        <taxon>Tracheophyta</taxon>
        <taxon>Spermatophyta</taxon>
        <taxon>Magnoliopsida</taxon>
        <taxon>eudicotyledons</taxon>
        <taxon>Gunneridae</taxon>
        <taxon>Pentapetalae</taxon>
        <taxon>rosids</taxon>
        <taxon>malvids</taxon>
        <taxon>Brassicales</taxon>
        <taxon>Brassicaceae</taxon>
        <taxon>Brassiceae</taxon>
        <taxon>Brassica</taxon>
    </lineage>
</organism>
<evidence type="ECO:0000256" key="10">
    <source>
        <dbReference type="ARBA" id="ARBA00023136"/>
    </source>
</evidence>
<dbReference type="PANTHER" id="PTHR32523">
    <property type="entry name" value="PHYTOL KINASE 1, CHLOROPLASTIC"/>
    <property type="match status" value="1"/>
</dbReference>
<keyword evidence="10 11" id="KW-0472">Membrane</keyword>
<name>A0ABQ8A8B2_BRANA</name>
<keyword evidence="9 11" id="KW-1133">Transmembrane helix</keyword>
<evidence type="ECO:0000256" key="9">
    <source>
        <dbReference type="ARBA" id="ARBA00022989"/>
    </source>
</evidence>
<evidence type="ECO:0000256" key="5">
    <source>
        <dbReference type="ARBA" id="ARBA00022679"/>
    </source>
</evidence>